<protein>
    <submittedName>
        <fullName evidence="8">RagB/SusD family nutrient uptake outer membrane protein</fullName>
    </submittedName>
</protein>
<dbReference type="PROSITE" id="PS51257">
    <property type="entry name" value="PROKAR_LIPOPROTEIN"/>
    <property type="match status" value="1"/>
</dbReference>
<keyword evidence="4" id="KW-0472">Membrane</keyword>
<dbReference type="Gene3D" id="1.25.40.900">
    <property type="match status" value="1"/>
</dbReference>
<dbReference type="Gene3D" id="1.25.40.390">
    <property type="match status" value="1"/>
</dbReference>
<dbReference type="InterPro" id="IPR011990">
    <property type="entry name" value="TPR-like_helical_dom_sf"/>
</dbReference>
<evidence type="ECO:0000259" key="6">
    <source>
        <dbReference type="Pfam" id="PF07980"/>
    </source>
</evidence>
<proteinExistence type="inferred from homology"/>
<dbReference type="InterPro" id="IPR033985">
    <property type="entry name" value="SusD-like_N"/>
</dbReference>
<organism evidence="8 9">
    <name type="scientific">Phocaeicola coprocola</name>
    <dbReference type="NCBI Taxonomy" id="310298"/>
    <lineage>
        <taxon>Bacteria</taxon>
        <taxon>Pseudomonadati</taxon>
        <taxon>Bacteroidota</taxon>
        <taxon>Bacteroidia</taxon>
        <taxon>Bacteroidales</taxon>
        <taxon>Bacteroidaceae</taxon>
        <taxon>Phocaeicola</taxon>
    </lineage>
</organism>
<dbReference type="Proteomes" id="UP000718012">
    <property type="component" value="Unassembled WGS sequence"/>
</dbReference>
<comment type="subcellular location">
    <subcellularLocation>
        <location evidence="1">Cell outer membrane</location>
    </subcellularLocation>
</comment>
<evidence type="ECO:0000256" key="2">
    <source>
        <dbReference type="ARBA" id="ARBA00006275"/>
    </source>
</evidence>
<dbReference type="SUPFAM" id="SSF48452">
    <property type="entry name" value="TPR-like"/>
    <property type="match status" value="1"/>
</dbReference>
<comment type="similarity">
    <text evidence="2">Belongs to the SusD family.</text>
</comment>
<evidence type="ECO:0000256" key="1">
    <source>
        <dbReference type="ARBA" id="ARBA00004442"/>
    </source>
</evidence>
<keyword evidence="5" id="KW-0998">Cell outer membrane</keyword>
<accession>A0A921FEA9</accession>
<evidence type="ECO:0000313" key="8">
    <source>
        <dbReference type="EMBL" id="HJF08508.1"/>
    </source>
</evidence>
<name>A0A921FEA9_9BACT</name>
<dbReference type="CDD" id="cd08977">
    <property type="entry name" value="SusD"/>
    <property type="match status" value="1"/>
</dbReference>
<dbReference type="GO" id="GO:0009279">
    <property type="term" value="C:cell outer membrane"/>
    <property type="evidence" value="ECO:0007669"/>
    <property type="project" value="UniProtKB-SubCell"/>
</dbReference>
<reference evidence="8" key="2">
    <citation type="submission" date="2021-09" db="EMBL/GenBank/DDBJ databases">
        <authorList>
            <person name="Gilroy R."/>
        </authorList>
    </citation>
    <scope>NUCLEOTIDE SEQUENCE</scope>
    <source>
        <strain evidence="8">CHK165-8395</strain>
    </source>
</reference>
<keyword evidence="3" id="KW-0732">Signal</keyword>
<dbReference type="Pfam" id="PF14322">
    <property type="entry name" value="SusD-like_3"/>
    <property type="match status" value="1"/>
</dbReference>
<evidence type="ECO:0000256" key="3">
    <source>
        <dbReference type="ARBA" id="ARBA00022729"/>
    </source>
</evidence>
<evidence type="ECO:0000259" key="7">
    <source>
        <dbReference type="Pfam" id="PF14322"/>
    </source>
</evidence>
<evidence type="ECO:0000256" key="4">
    <source>
        <dbReference type="ARBA" id="ARBA00023136"/>
    </source>
</evidence>
<dbReference type="Gene3D" id="2.20.20.130">
    <property type="match status" value="1"/>
</dbReference>
<dbReference type="InterPro" id="IPR012944">
    <property type="entry name" value="SusD_RagB_dom"/>
</dbReference>
<dbReference type="EMBL" id="DYXD01000222">
    <property type="protein sequence ID" value="HJF08508.1"/>
    <property type="molecule type" value="Genomic_DNA"/>
</dbReference>
<feature type="domain" description="RagB/SusD" evidence="6">
    <location>
        <begin position="368"/>
        <end position="487"/>
    </location>
</feature>
<dbReference type="AlphaFoldDB" id="A0A921FEA9"/>
<gene>
    <name evidence="8" type="ORF">K8U81_10040</name>
</gene>
<reference evidence="8" key="1">
    <citation type="journal article" date="2021" name="PeerJ">
        <title>Extensive microbial diversity within the chicken gut microbiome revealed by metagenomics and culture.</title>
        <authorList>
            <person name="Gilroy R."/>
            <person name="Ravi A."/>
            <person name="Getino M."/>
            <person name="Pursley I."/>
            <person name="Horton D.L."/>
            <person name="Alikhan N.F."/>
            <person name="Baker D."/>
            <person name="Gharbi K."/>
            <person name="Hall N."/>
            <person name="Watson M."/>
            <person name="Adriaenssens E.M."/>
            <person name="Foster-Nyarko E."/>
            <person name="Jarju S."/>
            <person name="Secka A."/>
            <person name="Antonio M."/>
            <person name="Oren A."/>
            <person name="Chaudhuri R.R."/>
            <person name="La Ragione R."/>
            <person name="Hildebrand F."/>
            <person name="Pallen M.J."/>
        </authorList>
    </citation>
    <scope>NUCLEOTIDE SEQUENCE</scope>
    <source>
        <strain evidence="8">CHK165-8395</strain>
    </source>
</reference>
<dbReference type="Pfam" id="PF07980">
    <property type="entry name" value="SusD_RagB"/>
    <property type="match status" value="1"/>
</dbReference>
<evidence type="ECO:0000256" key="5">
    <source>
        <dbReference type="ARBA" id="ARBA00023237"/>
    </source>
</evidence>
<comment type="caution">
    <text evidence="8">The sequence shown here is derived from an EMBL/GenBank/DDBJ whole genome shotgun (WGS) entry which is preliminary data.</text>
</comment>
<feature type="domain" description="SusD-like N-terminal" evidence="7">
    <location>
        <begin position="68"/>
        <end position="235"/>
    </location>
</feature>
<evidence type="ECO:0000313" key="9">
    <source>
        <dbReference type="Proteomes" id="UP000718012"/>
    </source>
</evidence>
<sequence>MKFKYIAAFAFAVALASCDILDKEPSDSWDSGSAIQTVDDLKYAVNGVYETQTGNVSQFGNYTGDFGLFADMKGSDYKCVGNNNQATEISKYMATATGNLPEAIYYLFYKSIARANKVMEQTKAAGLTGDEVNAYMGELYALRALFHFDLARVYAQLPTVAKSMDDMGIVLATKTFDYTFVPERATLKQTYETILADLDEAIKLMEPIESTHDKNSTTGHMNYWAALALRARVNLYLDDVNVNGTTEHNKLALADAKKIIEEGPYSLYKYADYTSVWAKEFTDESIFEFQTTSQYNPQRNSLGYYTDPSGYAEAAMSDSFVEDFVKNPAYTKDIRVSSGMIMEESYGPKQENKAFYTQKYPGRDGQIYVNNAKVFRLSEIYLIAAEAALKTNDETAAAKYIDDLRKERIADYVAGSTASVTIEDILTERRLELNGEGHMAWDMWRNGKSINNPVKGEVKPGDNMAVFPIPQANINASHGALKQNPGF</sequence>